<evidence type="ECO:0000256" key="4">
    <source>
        <dbReference type="ARBA" id="ARBA00022723"/>
    </source>
</evidence>
<dbReference type="Gene3D" id="3.30.310.50">
    <property type="entry name" value="Alpha-D-phosphohexomutase, C-terminal domain"/>
    <property type="match status" value="1"/>
</dbReference>
<feature type="domain" description="Alpha-D-phosphohexomutase alpha/beta/alpha" evidence="11">
    <location>
        <begin position="262"/>
        <end position="366"/>
    </location>
</feature>
<dbReference type="PROSITE" id="PS00710">
    <property type="entry name" value="PGM_PMM"/>
    <property type="match status" value="1"/>
</dbReference>
<gene>
    <name evidence="12" type="ORF">HY473_00820</name>
</gene>
<dbReference type="Pfam" id="PF00408">
    <property type="entry name" value="PGM_PMM_IV"/>
    <property type="match status" value="1"/>
</dbReference>
<dbReference type="CDD" id="cd03089">
    <property type="entry name" value="PMM_PGM"/>
    <property type="match status" value="1"/>
</dbReference>
<dbReference type="PRINTS" id="PR00509">
    <property type="entry name" value="PGMPMM"/>
</dbReference>
<dbReference type="InterPro" id="IPR005843">
    <property type="entry name" value="A-D-PHexomutase_C"/>
</dbReference>
<evidence type="ECO:0000259" key="9">
    <source>
        <dbReference type="Pfam" id="PF02878"/>
    </source>
</evidence>
<keyword evidence="4 7" id="KW-0479">Metal-binding</keyword>
<dbReference type="SUPFAM" id="SSF55957">
    <property type="entry name" value="Phosphoglucomutase, C-terminal domain"/>
    <property type="match status" value="1"/>
</dbReference>
<dbReference type="GO" id="GO:0016868">
    <property type="term" value="F:intramolecular phosphotransferase activity"/>
    <property type="evidence" value="ECO:0007669"/>
    <property type="project" value="InterPro"/>
</dbReference>
<evidence type="ECO:0000259" key="8">
    <source>
        <dbReference type="Pfam" id="PF00408"/>
    </source>
</evidence>
<feature type="domain" description="Alpha-D-phosphohexomutase alpha/beta/alpha" evidence="9">
    <location>
        <begin position="7"/>
        <end position="131"/>
    </location>
</feature>
<evidence type="ECO:0000256" key="6">
    <source>
        <dbReference type="ARBA" id="ARBA00023235"/>
    </source>
</evidence>
<evidence type="ECO:0000259" key="11">
    <source>
        <dbReference type="Pfam" id="PF02880"/>
    </source>
</evidence>
<keyword evidence="5 7" id="KW-0460">Magnesium</keyword>
<comment type="similarity">
    <text evidence="2 7">Belongs to the phosphohexose mutase family.</text>
</comment>
<dbReference type="PANTHER" id="PTHR43771:SF1">
    <property type="entry name" value="PHOSPHOMANNOMUTASE"/>
    <property type="match status" value="1"/>
</dbReference>
<dbReference type="InterPro" id="IPR005841">
    <property type="entry name" value="Alpha-D-phosphohexomutase_SF"/>
</dbReference>
<keyword evidence="3" id="KW-0597">Phosphoprotein</keyword>
<keyword evidence="6" id="KW-0413">Isomerase</keyword>
<name>A0A933DTG0_9BACT</name>
<evidence type="ECO:0000313" key="13">
    <source>
        <dbReference type="Proteomes" id="UP000756703"/>
    </source>
</evidence>
<dbReference type="GO" id="GO:0005975">
    <property type="term" value="P:carbohydrate metabolic process"/>
    <property type="evidence" value="ECO:0007669"/>
    <property type="project" value="InterPro"/>
</dbReference>
<accession>A0A933DTG0</accession>
<organism evidence="12 13">
    <name type="scientific">Candidatus Sungiibacteriota bacterium</name>
    <dbReference type="NCBI Taxonomy" id="2750080"/>
    <lineage>
        <taxon>Bacteria</taxon>
        <taxon>Candidatus Sungiibacteriota</taxon>
    </lineage>
</organism>
<feature type="domain" description="Alpha-D-phosphohexomutase C-terminal" evidence="8">
    <location>
        <begin position="374"/>
        <end position="441"/>
    </location>
</feature>
<evidence type="ECO:0000256" key="3">
    <source>
        <dbReference type="ARBA" id="ARBA00022553"/>
    </source>
</evidence>
<evidence type="ECO:0000256" key="1">
    <source>
        <dbReference type="ARBA" id="ARBA00001946"/>
    </source>
</evidence>
<reference evidence="12" key="1">
    <citation type="submission" date="2020-07" db="EMBL/GenBank/DDBJ databases">
        <title>Huge and variable diversity of episymbiotic CPR bacteria and DPANN archaea in groundwater ecosystems.</title>
        <authorList>
            <person name="He C.Y."/>
            <person name="Keren R."/>
            <person name="Whittaker M."/>
            <person name="Farag I.F."/>
            <person name="Doudna J."/>
            <person name="Cate J.H.D."/>
            <person name="Banfield J.F."/>
        </authorList>
    </citation>
    <scope>NUCLEOTIDE SEQUENCE</scope>
    <source>
        <strain evidence="12">NC_groundwater_1225_Ag_S-0.1um_56_177</strain>
    </source>
</reference>
<dbReference type="Gene3D" id="3.40.120.10">
    <property type="entry name" value="Alpha-D-Glucose-1,6-Bisphosphate, subunit A, domain 3"/>
    <property type="match status" value="3"/>
</dbReference>
<dbReference type="InterPro" id="IPR036900">
    <property type="entry name" value="A-D-PHexomutase_C_sf"/>
</dbReference>
<dbReference type="GO" id="GO:0000287">
    <property type="term" value="F:magnesium ion binding"/>
    <property type="evidence" value="ECO:0007669"/>
    <property type="project" value="InterPro"/>
</dbReference>
<dbReference type="InterPro" id="IPR016066">
    <property type="entry name" value="A-D-PHexomutase_CS"/>
</dbReference>
<dbReference type="Pfam" id="PF02880">
    <property type="entry name" value="PGM_PMM_III"/>
    <property type="match status" value="1"/>
</dbReference>
<dbReference type="InterPro" id="IPR005845">
    <property type="entry name" value="A-D-PHexomutase_a/b/a-II"/>
</dbReference>
<evidence type="ECO:0000313" key="12">
    <source>
        <dbReference type="EMBL" id="MBI4132629.1"/>
    </source>
</evidence>
<evidence type="ECO:0000256" key="2">
    <source>
        <dbReference type="ARBA" id="ARBA00010231"/>
    </source>
</evidence>
<dbReference type="SUPFAM" id="SSF53738">
    <property type="entry name" value="Phosphoglucomutase, first 3 domains"/>
    <property type="match status" value="3"/>
</dbReference>
<comment type="caution">
    <text evidence="12">The sequence shown here is derived from an EMBL/GenBank/DDBJ whole genome shotgun (WGS) entry which is preliminary data.</text>
</comment>
<feature type="domain" description="Alpha-D-phosphohexomutase alpha/beta/alpha" evidence="10">
    <location>
        <begin position="152"/>
        <end position="254"/>
    </location>
</feature>
<dbReference type="PANTHER" id="PTHR43771">
    <property type="entry name" value="PHOSPHOMANNOMUTASE"/>
    <property type="match status" value="1"/>
</dbReference>
<evidence type="ECO:0000256" key="7">
    <source>
        <dbReference type="RuleBase" id="RU004326"/>
    </source>
</evidence>
<dbReference type="EMBL" id="JACQMI010000005">
    <property type="protein sequence ID" value="MBI4132629.1"/>
    <property type="molecule type" value="Genomic_DNA"/>
</dbReference>
<dbReference type="Pfam" id="PF02879">
    <property type="entry name" value="PGM_PMM_II"/>
    <property type="match status" value="1"/>
</dbReference>
<dbReference type="InterPro" id="IPR005844">
    <property type="entry name" value="A-D-PHexomutase_a/b/a-I"/>
</dbReference>
<sequence>MKINPEIFRAYDIRGRYPGEINESAAAAIARGFAAFVRPKSVVIARDVRLSGPKLAAATREALRRGGVDIIDIGVVPADVFYFGVVKFKADGGVYLSASHNPREWNGMNMCRKDAKPISGGTGLKKIQKLALANASPKSKKRGRLIRKNVIDPYLDFVWSLAPIKKPRPLTIVLNANFGVSARLFRRILQRHRLPFRVSGINDRADGRFPKGPPDPLLLKNQRETERAVGRAKADLGFTWDADGDRCFFTDEKGRFVPAYFITAILAGEMLQKRPRSTIITDPRLTWATRDTVRRWKGKLVVAKPGMTLIAERMAKERAAFAGEMSGHYYFRDTFNRDNGFLPALMMMNIMLRENKKLSEIAAPFRQKYFVSGEINFPLTARERAVRLLKKVETKYRGGKISHTDGLSIEYPRWRFNLRPSNTEPLLRLNIEAKHPDILARETKKLSKLILTTNKFK</sequence>
<dbReference type="Proteomes" id="UP000756703">
    <property type="component" value="Unassembled WGS sequence"/>
</dbReference>
<dbReference type="AlphaFoldDB" id="A0A933DTG0"/>
<dbReference type="InterPro" id="IPR016055">
    <property type="entry name" value="A-D-PHexomutase_a/b/a-I/II/III"/>
</dbReference>
<comment type="cofactor">
    <cofactor evidence="1">
        <name>Mg(2+)</name>
        <dbReference type="ChEBI" id="CHEBI:18420"/>
    </cofactor>
</comment>
<protein>
    <submittedName>
        <fullName evidence="12">Phosphomannomutase/phosphoglucomutase</fullName>
    </submittedName>
</protein>
<evidence type="ECO:0000256" key="5">
    <source>
        <dbReference type="ARBA" id="ARBA00022842"/>
    </source>
</evidence>
<proteinExistence type="inferred from homology"/>
<evidence type="ECO:0000259" key="10">
    <source>
        <dbReference type="Pfam" id="PF02879"/>
    </source>
</evidence>
<dbReference type="InterPro" id="IPR005846">
    <property type="entry name" value="A-D-PHexomutase_a/b/a-III"/>
</dbReference>
<dbReference type="Pfam" id="PF02878">
    <property type="entry name" value="PGM_PMM_I"/>
    <property type="match status" value="1"/>
</dbReference>